<evidence type="ECO:0000259" key="10">
    <source>
        <dbReference type="Pfam" id="PF00251"/>
    </source>
</evidence>
<protein>
    <recommendedName>
        <fullName evidence="4 8">Sucrose-6-phosphate hydrolase</fullName>
        <ecNumber evidence="3 8">3.2.1.26</ecNumber>
    </recommendedName>
    <alternativeName>
        <fullName evidence="7 9">Invertase</fullName>
    </alternativeName>
</protein>
<comment type="similarity">
    <text evidence="2 8">Belongs to the glycosyl hydrolase 32 family.</text>
</comment>
<dbReference type="AlphaFoldDB" id="A0A2W3ZBS2"/>
<dbReference type="InterPro" id="IPR013148">
    <property type="entry name" value="Glyco_hydro_32_N"/>
</dbReference>
<evidence type="ECO:0000313" key="13">
    <source>
        <dbReference type="Proteomes" id="UP000249828"/>
    </source>
</evidence>
<dbReference type="GO" id="GO:0005985">
    <property type="term" value="P:sucrose metabolic process"/>
    <property type="evidence" value="ECO:0007669"/>
    <property type="project" value="UniProtKB-UniPathway"/>
</dbReference>
<evidence type="ECO:0000259" key="11">
    <source>
        <dbReference type="Pfam" id="PF08244"/>
    </source>
</evidence>
<proteinExistence type="inferred from homology"/>
<evidence type="ECO:0000256" key="5">
    <source>
        <dbReference type="ARBA" id="ARBA00022801"/>
    </source>
</evidence>
<keyword evidence="5 8" id="KW-0378">Hydrolase</keyword>
<evidence type="ECO:0000256" key="4">
    <source>
        <dbReference type="ARBA" id="ARBA00019623"/>
    </source>
</evidence>
<reference evidence="12 13" key="1">
    <citation type="submission" date="2017-11" db="EMBL/GenBank/DDBJ databases">
        <title>Draft genome sequence of Enterococcus plantarum TRW2 strain isolated from lettuce.</title>
        <authorList>
            <person name="Kim E.B."/>
            <person name="Marco M.L."/>
            <person name="Williams T.R."/>
            <person name="You I.H."/>
        </authorList>
    </citation>
    <scope>NUCLEOTIDE SEQUENCE [LARGE SCALE GENOMIC DNA]</scope>
    <source>
        <strain evidence="12 13">TRW2</strain>
    </source>
</reference>
<evidence type="ECO:0000256" key="6">
    <source>
        <dbReference type="ARBA" id="ARBA00023295"/>
    </source>
</evidence>
<dbReference type="InterPro" id="IPR051214">
    <property type="entry name" value="GH32_Enzymes"/>
</dbReference>
<evidence type="ECO:0000256" key="1">
    <source>
        <dbReference type="ARBA" id="ARBA00004914"/>
    </source>
</evidence>
<dbReference type="SMART" id="SM00640">
    <property type="entry name" value="Glyco_32"/>
    <property type="match status" value="1"/>
</dbReference>
<dbReference type="RefSeq" id="WP_111247663.1">
    <property type="nucleotide sequence ID" value="NZ_PIEU01000054.1"/>
</dbReference>
<dbReference type="PANTHER" id="PTHR43101:SF1">
    <property type="entry name" value="BETA-FRUCTOSIDASE"/>
    <property type="match status" value="1"/>
</dbReference>
<name>A0A2W3ZBS2_9ENTE</name>
<dbReference type="EMBL" id="PIEU01000054">
    <property type="protein sequence ID" value="PZL74690.1"/>
    <property type="molecule type" value="Genomic_DNA"/>
</dbReference>
<dbReference type="InterPro" id="IPR023296">
    <property type="entry name" value="Glyco_hydro_beta-prop_sf"/>
</dbReference>
<comment type="pathway">
    <text evidence="1 9">Glycan biosynthesis; sucrose metabolism.</text>
</comment>
<evidence type="ECO:0000256" key="7">
    <source>
        <dbReference type="ARBA" id="ARBA00033367"/>
    </source>
</evidence>
<feature type="domain" description="Glycosyl hydrolase family 32 N-terminal" evidence="10">
    <location>
        <begin position="28"/>
        <end position="333"/>
    </location>
</feature>
<keyword evidence="9" id="KW-0119">Carbohydrate metabolism</keyword>
<comment type="function">
    <text evidence="9">Enables the bacterium to metabolize sucrose as a sole carbon source.</text>
</comment>
<dbReference type="Pfam" id="PF00251">
    <property type="entry name" value="Glyco_hydro_32N"/>
    <property type="match status" value="1"/>
</dbReference>
<dbReference type="GO" id="GO:0004564">
    <property type="term" value="F:beta-fructofuranosidase activity"/>
    <property type="evidence" value="ECO:0007669"/>
    <property type="project" value="UniProtKB-EC"/>
</dbReference>
<dbReference type="InterPro" id="IPR006232">
    <property type="entry name" value="Suc6P_hydrolase"/>
</dbReference>
<dbReference type="EC" id="3.2.1.26" evidence="3 8"/>
<organism evidence="12 13">
    <name type="scientific">Enterococcus plantarum</name>
    <dbReference type="NCBI Taxonomy" id="1077675"/>
    <lineage>
        <taxon>Bacteria</taxon>
        <taxon>Bacillati</taxon>
        <taxon>Bacillota</taxon>
        <taxon>Bacilli</taxon>
        <taxon>Lactobacillales</taxon>
        <taxon>Enterococcaceae</taxon>
        <taxon>Enterococcus</taxon>
    </lineage>
</organism>
<dbReference type="InterPro" id="IPR013320">
    <property type="entry name" value="ConA-like_dom_sf"/>
</dbReference>
<dbReference type="Gene3D" id="2.60.120.560">
    <property type="entry name" value="Exo-inulinase, domain 1"/>
    <property type="match status" value="1"/>
</dbReference>
<sequence length="491" mass="56736">MKEKLEQANQFIEENKGTINDIYRQGYHLMAPVGWMNDPNGFVYYKGEYHLFYQYYPYDSVWGPMHWGHAKSKDLIHWQELPVALAPSEEYDLDGCFSGSAIEKDGKLFLMYTGHYEREGIKREVQCIAVSDDGIHFEKFSGNPVISDQHIKGIAPIEDFRDPKIEKRNGIYYSVIASKTTDQRGQILLFQSEDLFLWKFTSVLLTGKRDQGIMWECPDLFHLDGKDVLLISPIEMKKKDNLYENINSTVAFIGEVDWLTGRFIVKNHHEIDFGLDFYAPQTCVDDQGRRIMVAWMQMWGRNMPTNDLGHFWAGAMTLPRELHVVNKKLSQQPINTIYELIVDKKTIIKEKLEDSSVELDDNDAKQFYIEFSGILRQTKTLTIKVLRTKESSIELIYDPNTDYLSISRDSFGLTIAGNETEQLTKRTASVPLLNDRLVLEIFRDTSSIEVFANEIAVMSMNFYETEQSEPPIVSVMGKVEQLRLNYGTIKI</sequence>
<dbReference type="SUPFAM" id="SSF49899">
    <property type="entry name" value="Concanavalin A-like lectins/glucanases"/>
    <property type="match status" value="1"/>
</dbReference>
<gene>
    <name evidence="12" type="ORF">CI088_07040</name>
</gene>
<keyword evidence="9" id="KW-0963">Cytoplasm</keyword>
<dbReference type="Proteomes" id="UP000249828">
    <property type="component" value="Unassembled WGS sequence"/>
</dbReference>
<evidence type="ECO:0000256" key="2">
    <source>
        <dbReference type="ARBA" id="ARBA00009902"/>
    </source>
</evidence>
<dbReference type="Gene3D" id="2.115.10.20">
    <property type="entry name" value="Glycosyl hydrolase domain, family 43"/>
    <property type="match status" value="1"/>
</dbReference>
<dbReference type="InterPro" id="IPR001362">
    <property type="entry name" value="Glyco_hydro_32"/>
</dbReference>
<comment type="caution">
    <text evidence="12">The sequence shown here is derived from an EMBL/GenBank/DDBJ whole genome shotgun (WGS) entry which is preliminary data.</text>
</comment>
<dbReference type="CDD" id="cd08996">
    <property type="entry name" value="GH32_FFase"/>
    <property type="match status" value="1"/>
</dbReference>
<dbReference type="SUPFAM" id="SSF75005">
    <property type="entry name" value="Arabinanase/levansucrase/invertase"/>
    <property type="match status" value="1"/>
</dbReference>
<comment type="catalytic activity">
    <reaction evidence="8">
        <text>Hydrolysis of terminal non-reducing beta-D-fructofuranoside residues in beta-D-fructofuranosides.</text>
        <dbReference type="EC" id="3.2.1.26"/>
    </reaction>
</comment>
<keyword evidence="13" id="KW-1185">Reference proteome</keyword>
<dbReference type="PANTHER" id="PTHR43101">
    <property type="entry name" value="BETA-FRUCTOSIDASE"/>
    <property type="match status" value="1"/>
</dbReference>
<evidence type="ECO:0000256" key="9">
    <source>
        <dbReference type="RuleBase" id="RU365015"/>
    </source>
</evidence>
<dbReference type="InterPro" id="IPR013189">
    <property type="entry name" value="Glyco_hydro_32_C"/>
</dbReference>
<feature type="domain" description="Glycosyl hydrolase family 32 C-terminal" evidence="11">
    <location>
        <begin position="351"/>
        <end position="468"/>
    </location>
</feature>
<dbReference type="Pfam" id="PF08244">
    <property type="entry name" value="Glyco_hydro_32C"/>
    <property type="match status" value="1"/>
</dbReference>
<accession>A0A2W3ZBS2</accession>
<evidence type="ECO:0000256" key="3">
    <source>
        <dbReference type="ARBA" id="ARBA00012758"/>
    </source>
</evidence>
<dbReference type="GO" id="GO:0005737">
    <property type="term" value="C:cytoplasm"/>
    <property type="evidence" value="ECO:0007669"/>
    <property type="project" value="UniProtKB-SubCell"/>
</dbReference>
<evidence type="ECO:0000313" key="12">
    <source>
        <dbReference type="EMBL" id="PZL74690.1"/>
    </source>
</evidence>
<dbReference type="UniPathway" id="UPA00238"/>
<dbReference type="STRING" id="1077675.BCR22_09435"/>
<evidence type="ECO:0000256" key="8">
    <source>
        <dbReference type="RuleBase" id="RU362110"/>
    </source>
</evidence>
<keyword evidence="6 8" id="KW-0326">Glycosidase</keyword>
<dbReference type="NCBIfam" id="TIGR01322">
    <property type="entry name" value="scrB_fam"/>
    <property type="match status" value="1"/>
</dbReference>
<comment type="subcellular location">
    <subcellularLocation>
        <location evidence="9">Cytoplasm</location>
    </subcellularLocation>
</comment>